<keyword evidence="8" id="KW-1185">Reference proteome</keyword>
<dbReference type="InterPro" id="IPR001789">
    <property type="entry name" value="Sig_transdc_resp-reg_receiver"/>
</dbReference>
<dbReference type="Pfam" id="PF00072">
    <property type="entry name" value="Response_reg"/>
    <property type="match status" value="1"/>
</dbReference>
<dbReference type="PANTHER" id="PTHR43280:SF34">
    <property type="entry name" value="ARAC-FAMILY TRANSCRIPTIONAL REGULATOR"/>
    <property type="match status" value="1"/>
</dbReference>
<dbReference type="RefSeq" id="WP_132013091.1">
    <property type="nucleotide sequence ID" value="NZ_SLUN01000004.1"/>
</dbReference>
<feature type="domain" description="Response regulatory" evidence="6">
    <location>
        <begin position="3"/>
        <end position="120"/>
    </location>
</feature>
<accession>A0A4R1S5S6</accession>
<dbReference type="GO" id="GO:0043565">
    <property type="term" value="F:sequence-specific DNA binding"/>
    <property type="evidence" value="ECO:0007669"/>
    <property type="project" value="InterPro"/>
</dbReference>
<dbReference type="InterPro" id="IPR011006">
    <property type="entry name" value="CheY-like_superfamily"/>
</dbReference>
<evidence type="ECO:0000259" key="5">
    <source>
        <dbReference type="PROSITE" id="PS01124"/>
    </source>
</evidence>
<keyword evidence="2" id="KW-0238">DNA-binding</keyword>
<dbReference type="Pfam" id="PF12833">
    <property type="entry name" value="HTH_18"/>
    <property type="match status" value="1"/>
</dbReference>
<dbReference type="GO" id="GO:0003700">
    <property type="term" value="F:DNA-binding transcription factor activity"/>
    <property type="evidence" value="ECO:0007669"/>
    <property type="project" value="InterPro"/>
</dbReference>
<dbReference type="SUPFAM" id="SSF46689">
    <property type="entry name" value="Homeodomain-like"/>
    <property type="match status" value="2"/>
</dbReference>
<feature type="domain" description="HTH araC/xylS-type" evidence="5">
    <location>
        <begin position="441"/>
        <end position="539"/>
    </location>
</feature>
<dbReference type="CDD" id="cd17536">
    <property type="entry name" value="REC_YesN-like"/>
    <property type="match status" value="1"/>
</dbReference>
<dbReference type="SMART" id="SM00342">
    <property type="entry name" value="HTH_ARAC"/>
    <property type="match status" value="1"/>
</dbReference>
<dbReference type="Gene3D" id="3.40.50.2300">
    <property type="match status" value="1"/>
</dbReference>
<organism evidence="7 8">
    <name type="scientific">Hydrogenispora ethanolica</name>
    <dbReference type="NCBI Taxonomy" id="1082276"/>
    <lineage>
        <taxon>Bacteria</taxon>
        <taxon>Bacillati</taxon>
        <taxon>Bacillota</taxon>
        <taxon>Hydrogenispora</taxon>
    </lineage>
</organism>
<proteinExistence type="predicted"/>
<dbReference type="InterPro" id="IPR018060">
    <property type="entry name" value="HTH_AraC"/>
</dbReference>
<dbReference type="GO" id="GO:0000160">
    <property type="term" value="P:phosphorelay signal transduction system"/>
    <property type="evidence" value="ECO:0007669"/>
    <property type="project" value="InterPro"/>
</dbReference>
<evidence type="ECO:0000313" key="7">
    <source>
        <dbReference type="EMBL" id="TCL74120.1"/>
    </source>
</evidence>
<gene>
    <name evidence="7" type="ORF">EDC14_100456</name>
</gene>
<reference evidence="7 8" key="1">
    <citation type="submission" date="2019-03" db="EMBL/GenBank/DDBJ databases">
        <title>Genomic Encyclopedia of Type Strains, Phase IV (KMG-IV): sequencing the most valuable type-strain genomes for metagenomic binning, comparative biology and taxonomic classification.</title>
        <authorList>
            <person name="Goeker M."/>
        </authorList>
    </citation>
    <scope>NUCLEOTIDE SEQUENCE [LARGE SCALE GENOMIC DNA]</scope>
    <source>
        <strain evidence="7 8">LX-B</strain>
    </source>
</reference>
<dbReference type="PROSITE" id="PS01124">
    <property type="entry name" value="HTH_ARAC_FAMILY_2"/>
    <property type="match status" value="1"/>
</dbReference>
<evidence type="ECO:0000259" key="6">
    <source>
        <dbReference type="PROSITE" id="PS50110"/>
    </source>
</evidence>
<comment type="caution">
    <text evidence="7">The sequence shown here is derived from an EMBL/GenBank/DDBJ whole genome shotgun (WGS) entry which is preliminary data.</text>
</comment>
<dbReference type="Gene3D" id="1.10.10.60">
    <property type="entry name" value="Homeodomain-like"/>
    <property type="match status" value="2"/>
</dbReference>
<evidence type="ECO:0000256" key="4">
    <source>
        <dbReference type="PROSITE-ProRule" id="PRU00169"/>
    </source>
</evidence>
<dbReference type="Proteomes" id="UP000295008">
    <property type="component" value="Unassembled WGS sequence"/>
</dbReference>
<dbReference type="SMART" id="SM00448">
    <property type="entry name" value="REC"/>
    <property type="match status" value="1"/>
</dbReference>
<evidence type="ECO:0000256" key="2">
    <source>
        <dbReference type="ARBA" id="ARBA00023125"/>
    </source>
</evidence>
<dbReference type="EMBL" id="SLUN01000004">
    <property type="protein sequence ID" value="TCL74120.1"/>
    <property type="molecule type" value="Genomic_DNA"/>
</dbReference>
<evidence type="ECO:0000313" key="8">
    <source>
        <dbReference type="Proteomes" id="UP000295008"/>
    </source>
</evidence>
<sequence>MLRVLIVDDDSFSRTDLKTMIEWENRGFCITGEANNGLNAIQLMEKELPDIVITDMYMPSMDGIGLIDYIEQNYPQIRVIAVSAYDDFDYVRQSMKKGAIDYVLKHRLNAAVLMDMLETARNSIIQYRDECNQRNFMSDQISSGRAILAQEFILKLVSGTITDKAEIRQTIGALDIKMDTENLVIAISEIDDYPFIEEKYSSKERGVLIQTFLEIAKEMLSDWEKAPIFQLEKGKFIIVFSLGVGYSRLYINNRLSATLDRIRTGIKKYLNITACFGVGKLCRDISVFSMAYREADIQLKNKFYQGKDGIFMSGSAYRHEEGFFCLDIKEEKEISMALRALDYEKVKGTIDLIFEKISSQRLGIKSTQMICAELINIVNKVLKETGLEISKIYTNKDIPYNMLQKYETISDIKEWLLGIYGKLIVILESIKSDHQHSDITKKVIEFINRNYQKDISLSDVADFIGVSNSYISRVFKEDCRMGFVEYLNHIRVENARNYINNGEYKLKEIVTKTGFNNYNYFFKVFKEIVGMTPLEYEQNCKK</sequence>
<dbReference type="AlphaFoldDB" id="A0A4R1S5S6"/>
<name>A0A4R1S5S6_HYDET</name>
<evidence type="ECO:0000256" key="3">
    <source>
        <dbReference type="ARBA" id="ARBA00023163"/>
    </source>
</evidence>
<keyword evidence="4" id="KW-0597">Phosphoprotein</keyword>
<feature type="modified residue" description="4-aspartylphosphate" evidence="4">
    <location>
        <position position="55"/>
    </location>
</feature>
<dbReference type="SUPFAM" id="SSF52172">
    <property type="entry name" value="CheY-like"/>
    <property type="match status" value="1"/>
</dbReference>
<dbReference type="PANTHER" id="PTHR43280">
    <property type="entry name" value="ARAC-FAMILY TRANSCRIPTIONAL REGULATOR"/>
    <property type="match status" value="1"/>
</dbReference>
<dbReference type="InterPro" id="IPR009057">
    <property type="entry name" value="Homeodomain-like_sf"/>
</dbReference>
<dbReference type="PROSITE" id="PS50110">
    <property type="entry name" value="RESPONSE_REGULATORY"/>
    <property type="match status" value="1"/>
</dbReference>
<keyword evidence="3" id="KW-0804">Transcription</keyword>
<evidence type="ECO:0000256" key="1">
    <source>
        <dbReference type="ARBA" id="ARBA00023015"/>
    </source>
</evidence>
<dbReference type="OrthoDB" id="324626at2"/>
<protein>
    <submittedName>
        <fullName evidence="7">Two-component system response regulator YesN</fullName>
    </submittedName>
</protein>
<keyword evidence="1" id="KW-0805">Transcription regulation</keyword>